<sequence>MGQLKDGRSERATAGPWAVEHLPPTGLSATVVLGTPLAVAVLDGKTAMPVSMHDSSVTLLRNYQMSIKSTPRKQAVEPPATELPSKRKQEAFDSPASPEVDCRQHVIYQ</sequence>
<proteinExistence type="predicted"/>
<evidence type="ECO:0000313" key="3">
    <source>
        <dbReference type="Proteomes" id="UP000652219"/>
    </source>
</evidence>
<organism evidence="2 3">
    <name type="scientific">Colletotrichum sojae</name>
    <dbReference type="NCBI Taxonomy" id="2175907"/>
    <lineage>
        <taxon>Eukaryota</taxon>
        <taxon>Fungi</taxon>
        <taxon>Dikarya</taxon>
        <taxon>Ascomycota</taxon>
        <taxon>Pezizomycotina</taxon>
        <taxon>Sordariomycetes</taxon>
        <taxon>Hypocreomycetidae</taxon>
        <taxon>Glomerellales</taxon>
        <taxon>Glomerellaceae</taxon>
        <taxon>Colletotrichum</taxon>
        <taxon>Colletotrichum orchidearum species complex</taxon>
    </lineage>
</organism>
<evidence type="ECO:0000313" key="2">
    <source>
        <dbReference type="EMBL" id="KAF6791355.1"/>
    </source>
</evidence>
<comment type="caution">
    <text evidence="2">The sequence shown here is derived from an EMBL/GenBank/DDBJ whole genome shotgun (WGS) entry which is preliminary data.</text>
</comment>
<feature type="compositionally biased region" description="Basic and acidic residues" evidence="1">
    <location>
        <begin position="100"/>
        <end position="109"/>
    </location>
</feature>
<keyword evidence="3" id="KW-1185">Reference proteome</keyword>
<protein>
    <submittedName>
        <fullName evidence="2">Uncharacterized protein</fullName>
    </submittedName>
</protein>
<reference evidence="2 3" key="1">
    <citation type="journal article" date="2020" name="Phytopathology">
        <title>Genome Sequence Resources of Colletotrichum truncatum, C. plurivorum, C. musicola, and C. sojae: Four Species Pathogenic to Soybean (Glycine max).</title>
        <authorList>
            <person name="Rogerio F."/>
            <person name="Boufleur T.R."/>
            <person name="Ciampi-Guillardi M."/>
            <person name="Sukno S.A."/>
            <person name="Thon M.R."/>
            <person name="Massola Junior N.S."/>
            <person name="Baroncelli R."/>
        </authorList>
    </citation>
    <scope>NUCLEOTIDE SEQUENCE [LARGE SCALE GENOMIC DNA]</scope>
    <source>
        <strain evidence="2 3">LFN0009</strain>
    </source>
</reference>
<feature type="region of interest" description="Disordered" evidence="1">
    <location>
        <begin position="69"/>
        <end position="109"/>
    </location>
</feature>
<dbReference type="EMBL" id="WIGN01000482">
    <property type="protein sequence ID" value="KAF6791355.1"/>
    <property type="molecule type" value="Genomic_DNA"/>
</dbReference>
<name>A0A8H6IQM3_9PEZI</name>
<evidence type="ECO:0000256" key="1">
    <source>
        <dbReference type="SAM" id="MobiDB-lite"/>
    </source>
</evidence>
<dbReference type="Proteomes" id="UP000652219">
    <property type="component" value="Unassembled WGS sequence"/>
</dbReference>
<accession>A0A8H6IQM3</accession>
<dbReference type="AlphaFoldDB" id="A0A8H6IQM3"/>
<gene>
    <name evidence="2" type="ORF">CSOJ01_14391</name>
</gene>